<dbReference type="RefSeq" id="WP_260698230.1">
    <property type="nucleotide sequence ID" value="NZ_JACHEB010000005.1"/>
</dbReference>
<keyword evidence="6" id="KW-1185">Reference proteome</keyword>
<dbReference type="InterPro" id="IPR004358">
    <property type="entry name" value="Sig_transdc_His_kin-like_C"/>
</dbReference>
<dbReference type="PANTHER" id="PTHR43547:SF2">
    <property type="entry name" value="HYBRID SIGNAL TRANSDUCTION HISTIDINE KINASE C"/>
    <property type="match status" value="1"/>
</dbReference>
<accession>A0A9X0U472</accession>
<dbReference type="GO" id="GO:0000155">
    <property type="term" value="F:phosphorelay sensor kinase activity"/>
    <property type="evidence" value="ECO:0007669"/>
    <property type="project" value="TreeGrafter"/>
</dbReference>
<dbReference type="SUPFAM" id="SSF55874">
    <property type="entry name" value="ATPase domain of HSP90 chaperone/DNA topoisomerase II/histidine kinase"/>
    <property type="match status" value="1"/>
</dbReference>
<name>A0A9X0U472_9BACT</name>
<evidence type="ECO:0000259" key="4">
    <source>
        <dbReference type="PROSITE" id="PS50109"/>
    </source>
</evidence>
<reference evidence="5 6" key="1">
    <citation type="submission" date="2020-08" db="EMBL/GenBank/DDBJ databases">
        <title>Genomic Encyclopedia of Type Strains, Phase IV (KMG-V): Genome sequencing to study the core and pangenomes of soil and plant-associated prokaryotes.</title>
        <authorList>
            <person name="Whitman W."/>
        </authorList>
    </citation>
    <scope>NUCLEOTIDE SEQUENCE [LARGE SCALE GENOMIC DNA]</scope>
    <source>
        <strain evidence="5 6">X5P2</strain>
    </source>
</reference>
<dbReference type="EC" id="2.7.13.3" evidence="2"/>
<dbReference type="Pfam" id="PF02518">
    <property type="entry name" value="HATPase_c"/>
    <property type="match status" value="1"/>
</dbReference>
<gene>
    <name evidence="5" type="ORF">HDF14_002797</name>
</gene>
<organism evidence="5 6">
    <name type="scientific">Tunturiibacter gelidiferens</name>
    <dbReference type="NCBI Taxonomy" id="3069689"/>
    <lineage>
        <taxon>Bacteria</taxon>
        <taxon>Pseudomonadati</taxon>
        <taxon>Acidobacteriota</taxon>
        <taxon>Terriglobia</taxon>
        <taxon>Terriglobales</taxon>
        <taxon>Acidobacteriaceae</taxon>
        <taxon>Tunturiibacter</taxon>
    </lineage>
</organism>
<dbReference type="InterPro" id="IPR036890">
    <property type="entry name" value="HATPase_C_sf"/>
</dbReference>
<evidence type="ECO:0000313" key="6">
    <source>
        <dbReference type="Proteomes" id="UP000535182"/>
    </source>
</evidence>
<dbReference type="InterPro" id="IPR005467">
    <property type="entry name" value="His_kinase_dom"/>
</dbReference>
<dbReference type="EMBL" id="JACHEB010000005">
    <property type="protein sequence ID" value="MBB5329181.1"/>
    <property type="molecule type" value="Genomic_DNA"/>
</dbReference>
<dbReference type="PRINTS" id="PR00344">
    <property type="entry name" value="BCTRLSENSOR"/>
</dbReference>
<dbReference type="PROSITE" id="PS50109">
    <property type="entry name" value="HIS_KIN"/>
    <property type="match status" value="1"/>
</dbReference>
<protein>
    <recommendedName>
        <fullName evidence="2">histidine kinase</fullName>
        <ecNumber evidence="2">2.7.13.3</ecNumber>
    </recommendedName>
</protein>
<keyword evidence="5" id="KW-0418">Kinase</keyword>
<evidence type="ECO:0000313" key="5">
    <source>
        <dbReference type="EMBL" id="MBB5329181.1"/>
    </source>
</evidence>
<keyword evidence="3" id="KW-0597">Phosphoprotein</keyword>
<dbReference type="Gene3D" id="3.30.565.10">
    <property type="entry name" value="Histidine kinase-like ATPase, C-terminal domain"/>
    <property type="match status" value="1"/>
</dbReference>
<evidence type="ECO:0000256" key="2">
    <source>
        <dbReference type="ARBA" id="ARBA00012438"/>
    </source>
</evidence>
<comment type="catalytic activity">
    <reaction evidence="1">
        <text>ATP + protein L-histidine = ADP + protein N-phospho-L-histidine.</text>
        <dbReference type="EC" id="2.7.13.3"/>
    </reaction>
</comment>
<dbReference type="AlphaFoldDB" id="A0A9X0U472"/>
<keyword evidence="5" id="KW-0808">Transferase</keyword>
<evidence type="ECO:0000256" key="3">
    <source>
        <dbReference type="ARBA" id="ARBA00022553"/>
    </source>
</evidence>
<dbReference type="Proteomes" id="UP000535182">
    <property type="component" value="Unassembled WGS sequence"/>
</dbReference>
<feature type="domain" description="Histidine kinase" evidence="4">
    <location>
        <begin position="1"/>
        <end position="101"/>
    </location>
</feature>
<sequence length="101" mass="10968">MQSSFSPDQSTIHIGFSRHDTDGRVFQRVCVHDSGPGVATGEVTQVFERFFTSNSPNTSKYSGSGRGLSIAKLIVDRNGGQIFFDMSVEHGAKCCVDLPLL</sequence>
<dbReference type="SMART" id="SM00387">
    <property type="entry name" value="HATPase_c"/>
    <property type="match status" value="1"/>
</dbReference>
<dbReference type="PANTHER" id="PTHR43547">
    <property type="entry name" value="TWO-COMPONENT HISTIDINE KINASE"/>
    <property type="match status" value="1"/>
</dbReference>
<evidence type="ECO:0000256" key="1">
    <source>
        <dbReference type="ARBA" id="ARBA00000085"/>
    </source>
</evidence>
<dbReference type="InterPro" id="IPR003594">
    <property type="entry name" value="HATPase_dom"/>
</dbReference>
<proteinExistence type="predicted"/>
<comment type="caution">
    <text evidence="5">The sequence shown here is derived from an EMBL/GenBank/DDBJ whole genome shotgun (WGS) entry which is preliminary data.</text>
</comment>